<dbReference type="RefSeq" id="WP_220748049.1">
    <property type="nucleotide sequence ID" value="NZ_BPFH01000002.1"/>
</dbReference>
<accession>A0ABQ4NJD0</accession>
<keyword evidence="3" id="KW-1185">Reference proteome</keyword>
<comment type="caution">
    <text evidence="2">The sequence shown here is derived from an EMBL/GenBank/DDBJ whole genome shotgun (WGS) entry which is preliminary data.</text>
</comment>
<name>A0ABQ4NJD0_9RHOB</name>
<organism evidence="2 3">
    <name type="scientific">Jannaschia pagri</name>
    <dbReference type="NCBI Taxonomy" id="2829797"/>
    <lineage>
        <taxon>Bacteria</taxon>
        <taxon>Pseudomonadati</taxon>
        <taxon>Pseudomonadota</taxon>
        <taxon>Alphaproteobacteria</taxon>
        <taxon>Rhodobacterales</taxon>
        <taxon>Roseobacteraceae</taxon>
        <taxon>Jannaschia</taxon>
    </lineage>
</organism>
<reference evidence="2 3" key="1">
    <citation type="submission" date="2021-05" db="EMBL/GenBank/DDBJ databases">
        <title>Bacteria Genome sequencing.</title>
        <authorList>
            <person name="Takabe Y."/>
            <person name="Nakajima Y."/>
            <person name="Suzuki S."/>
            <person name="Shiozaki T."/>
        </authorList>
    </citation>
    <scope>NUCLEOTIDE SEQUENCE [LARGE SCALE GENOMIC DNA]</scope>
    <source>
        <strain evidence="2 3">AI_62</strain>
    </source>
</reference>
<feature type="signal peptide" evidence="1">
    <location>
        <begin position="1"/>
        <end position="18"/>
    </location>
</feature>
<proteinExistence type="predicted"/>
<keyword evidence="1" id="KW-0732">Signal</keyword>
<feature type="chain" id="PRO_5046417008" evidence="1">
    <location>
        <begin position="19"/>
        <end position="125"/>
    </location>
</feature>
<dbReference type="EMBL" id="BPFH01000002">
    <property type="protein sequence ID" value="GIT94520.1"/>
    <property type="molecule type" value="Genomic_DNA"/>
</dbReference>
<gene>
    <name evidence="2" type="ORF">JANAI62_11430</name>
</gene>
<protein>
    <submittedName>
        <fullName evidence="2">Uncharacterized protein</fullName>
    </submittedName>
</protein>
<evidence type="ECO:0000313" key="3">
    <source>
        <dbReference type="Proteomes" id="UP000786693"/>
    </source>
</evidence>
<dbReference type="Proteomes" id="UP000786693">
    <property type="component" value="Unassembled WGS sequence"/>
</dbReference>
<evidence type="ECO:0000256" key="1">
    <source>
        <dbReference type="SAM" id="SignalP"/>
    </source>
</evidence>
<evidence type="ECO:0000313" key="2">
    <source>
        <dbReference type="EMBL" id="GIT94520.1"/>
    </source>
</evidence>
<sequence>MTKYLLLLAVALPTAALAHDPLRLPDYAPKTFWLDGQSGAEGPGDSPIRLVEHPGQGQVALSVNQLWQYQHVYRQRLTHLSRHLGVERAKARAHHDAIHAVLGRAGSIQPAALIPLDGGRLYPDG</sequence>